<feature type="signal peptide" evidence="1">
    <location>
        <begin position="1"/>
        <end position="23"/>
    </location>
</feature>
<keyword evidence="4" id="KW-1185">Reference proteome</keyword>
<dbReference type="InterPro" id="IPR013693">
    <property type="entry name" value="SpoIID/LytB_N"/>
</dbReference>
<dbReference type="Proteomes" id="UP000029669">
    <property type="component" value="Chromosome"/>
</dbReference>
<name>A0A097AU31_THEKI</name>
<dbReference type="KEGG" id="tki:TKV_c21920"/>
<dbReference type="OrthoDB" id="9794671at2"/>
<evidence type="ECO:0000313" key="3">
    <source>
        <dbReference type="EMBL" id="AIS53321.1"/>
    </source>
</evidence>
<dbReference type="AlphaFoldDB" id="A0A097AU31"/>
<dbReference type="eggNOG" id="COG2385">
    <property type="taxonomic scope" value="Bacteria"/>
</dbReference>
<dbReference type="STRING" id="2325.TKV_c21920"/>
<dbReference type="GO" id="GO:0030435">
    <property type="term" value="P:sporulation resulting in formation of a cellular spore"/>
    <property type="evidence" value="ECO:0007669"/>
    <property type="project" value="InterPro"/>
</dbReference>
<gene>
    <name evidence="3" type="ORF">TKV_c21920</name>
</gene>
<dbReference type="HOGENOM" id="CLU_021203_1_1_9"/>
<evidence type="ECO:0000313" key="4">
    <source>
        <dbReference type="Proteomes" id="UP000029669"/>
    </source>
</evidence>
<dbReference type="RefSeq" id="WP_049685915.1">
    <property type="nucleotide sequence ID" value="NZ_CP009170.1"/>
</dbReference>
<proteinExistence type="predicted"/>
<reference evidence="4" key="1">
    <citation type="journal article" date="2015" name="Genome Announc.">
        <title>Whole-Genome Sequences of 80 Environmental and Clinical Isolates of Burkholderia pseudomallei.</title>
        <authorList>
            <person name="Johnson S.L."/>
            <person name="Baker A.L."/>
            <person name="Chain P.S."/>
            <person name="Currie B.J."/>
            <person name="Daligault H.E."/>
            <person name="Davenport K.W."/>
            <person name="Davis C.B."/>
            <person name="Inglis T.J."/>
            <person name="Kaestli M."/>
            <person name="Koren S."/>
            <person name="Mayo M."/>
            <person name="Merritt A.J."/>
            <person name="Price E.P."/>
            <person name="Sarovich D.S."/>
            <person name="Warner J."/>
            <person name="Rosovitz M.J."/>
        </authorList>
    </citation>
    <scope>NUCLEOTIDE SEQUENCE [LARGE SCALE GENOMIC DNA]</scope>
    <source>
        <strain evidence="4">DSM 2030</strain>
    </source>
</reference>
<dbReference type="PROSITE" id="PS51257">
    <property type="entry name" value="PROKAR_LIPOPROTEIN"/>
    <property type="match status" value="1"/>
</dbReference>
<feature type="chain" id="PRO_5001928230" evidence="1">
    <location>
        <begin position="24"/>
        <end position="326"/>
    </location>
</feature>
<dbReference type="EMBL" id="CP009170">
    <property type="protein sequence ID" value="AIS53321.1"/>
    <property type="molecule type" value="Genomic_DNA"/>
</dbReference>
<protein>
    <submittedName>
        <fullName evidence="3">SpoIID/LytB domain-containing protein</fullName>
    </submittedName>
</protein>
<accession>A0A097AU31</accession>
<organism evidence="3 4">
    <name type="scientific">Thermoanaerobacter kivui</name>
    <name type="common">Acetogenium kivui</name>
    <dbReference type="NCBI Taxonomy" id="2325"/>
    <lineage>
        <taxon>Bacteria</taxon>
        <taxon>Bacillati</taxon>
        <taxon>Bacillota</taxon>
        <taxon>Clostridia</taxon>
        <taxon>Thermoanaerobacterales</taxon>
        <taxon>Thermoanaerobacteraceae</taxon>
        <taxon>Thermoanaerobacter</taxon>
    </lineage>
</organism>
<dbReference type="InterPro" id="IPR013486">
    <property type="entry name" value="SpoIID/LytB"/>
</dbReference>
<dbReference type="NCBIfam" id="TIGR02669">
    <property type="entry name" value="SpoIID_LytB"/>
    <property type="match status" value="1"/>
</dbReference>
<sequence>MYRNKLKLIAVLVALLFAMTACKPPTKKPEPIRKPRMELPKIPAKINVGENKEPVLKVYVVQTGKIENMPLEKYVEGTVAGEIKNYWPIEALKAQAILARTYVLNFVSTKKSKYPGADISTDFEEAQAWNPSNINSKIKEAVKDTRGVVAVYNGKFINAWFHSHAAGQTALAKEGLNFKETEPPYIVSVKSNESPSAPANVKHWTAIFTKSEVINAFKKMGLGINDFKTVKIGTKGASGRTVNFLFDKTPVNAPDFRMAIGSERLKSTMIDEVSYDGSKLVIKGRGFGHGVGMSQWGAYQMAKEGKKAKDILNYYFKGINIVKIWD</sequence>
<evidence type="ECO:0000259" key="2">
    <source>
        <dbReference type="Pfam" id="PF08486"/>
    </source>
</evidence>
<evidence type="ECO:0000256" key="1">
    <source>
        <dbReference type="SAM" id="SignalP"/>
    </source>
</evidence>
<dbReference type="Pfam" id="PF08486">
    <property type="entry name" value="SpoIID"/>
    <property type="match status" value="1"/>
</dbReference>
<feature type="domain" description="Sporulation stage II protein D amidase enhancer LytB N-terminal" evidence="2">
    <location>
        <begin position="62"/>
        <end position="152"/>
    </location>
</feature>
<keyword evidence="1" id="KW-0732">Signal</keyword>